<keyword evidence="2" id="KW-1133">Transmembrane helix</keyword>
<feature type="region of interest" description="Disordered" evidence="1">
    <location>
        <begin position="316"/>
        <end position="350"/>
    </location>
</feature>
<evidence type="ECO:0000256" key="2">
    <source>
        <dbReference type="SAM" id="Phobius"/>
    </source>
</evidence>
<feature type="transmembrane region" description="Helical" evidence="2">
    <location>
        <begin position="259"/>
        <end position="279"/>
    </location>
</feature>
<dbReference type="Proteomes" id="UP001218188">
    <property type="component" value="Unassembled WGS sequence"/>
</dbReference>
<feature type="compositionally biased region" description="Low complexity" evidence="1">
    <location>
        <begin position="329"/>
        <end position="340"/>
    </location>
</feature>
<keyword evidence="2" id="KW-0812">Transmembrane</keyword>
<keyword evidence="4" id="KW-1185">Reference proteome</keyword>
<evidence type="ECO:0000256" key="1">
    <source>
        <dbReference type="SAM" id="MobiDB-lite"/>
    </source>
</evidence>
<reference evidence="3" key="1">
    <citation type="submission" date="2023-03" db="EMBL/GenBank/DDBJ databases">
        <title>Massive genome expansion in bonnet fungi (Mycena s.s.) driven by repeated elements and novel gene families across ecological guilds.</title>
        <authorList>
            <consortium name="Lawrence Berkeley National Laboratory"/>
            <person name="Harder C.B."/>
            <person name="Miyauchi S."/>
            <person name="Viragh M."/>
            <person name="Kuo A."/>
            <person name="Thoen E."/>
            <person name="Andreopoulos B."/>
            <person name="Lu D."/>
            <person name="Skrede I."/>
            <person name="Drula E."/>
            <person name="Henrissat B."/>
            <person name="Morin E."/>
            <person name="Kohler A."/>
            <person name="Barry K."/>
            <person name="LaButti K."/>
            <person name="Morin E."/>
            <person name="Salamov A."/>
            <person name="Lipzen A."/>
            <person name="Mereny Z."/>
            <person name="Hegedus B."/>
            <person name="Baldrian P."/>
            <person name="Stursova M."/>
            <person name="Weitz H."/>
            <person name="Taylor A."/>
            <person name="Grigoriev I.V."/>
            <person name="Nagy L.G."/>
            <person name="Martin F."/>
            <person name="Kauserud H."/>
        </authorList>
    </citation>
    <scope>NUCLEOTIDE SEQUENCE</scope>
    <source>
        <strain evidence="3">CBHHK200</strain>
    </source>
</reference>
<proteinExistence type="predicted"/>
<feature type="compositionally biased region" description="Low complexity" evidence="1">
    <location>
        <begin position="118"/>
        <end position="127"/>
    </location>
</feature>
<protein>
    <submittedName>
        <fullName evidence="3">Uncharacterized protein</fullName>
    </submittedName>
</protein>
<sequence>MHIYPCFALSRARLLSASHSLIFPSSMIISNPTSSPLYDQISITYTVEAGDPPEFFFEIVENERQIDVLNKQAFSTSGSFPTIPGDLGLHFIEAYRSTDIVGESQPFAKGPTYTVVPVSSTGTTTPAAPNPPPTSPLPTNTVAPTPSGTKQNDSTDNRDSPMPNVPDRTSGPSTPSYHSFISACSCCSNCCSRFSTPNSVLESPTPLVIPSTTTFYESLSGGVITVGGEQTASPLSSSSSPPQGVPSAITGKSRNPAPIIGAAVGGAIIVLAVCAFFLVRRCRRPKPPSQLDTMPINSPSTINPFVSFVSQPNEKRWRDFSPNTSRFGDSMSSNSDTMSSEDPPPEYHLS</sequence>
<feature type="compositionally biased region" description="Polar residues" evidence="1">
    <location>
        <begin position="143"/>
        <end position="152"/>
    </location>
</feature>
<evidence type="ECO:0000313" key="4">
    <source>
        <dbReference type="Proteomes" id="UP001218188"/>
    </source>
</evidence>
<organism evidence="3 4">
    <name type="scientific">Mycena alexandri</name>
    <dbReference type="NCBI Taxonomy" id="1745969"/>
    <lineage>
        <taxon>Eukaryota</taxon>
        <taxon>Fungi</taxon>
        <taxon>Dikarya</taxon>
        <taxon>Basidiomycota</taxon>
        <taxon>Agaricomycotina</taxon>
        <taxon>Agaricomycetes</taxon>
        <taxon>Agaricomycetidae</taxon>
        <taxon>Agaricales</taxon>
        <taxon>Marasmiineae</taxon>
        <taxon>Mycenaceae</taxon>
        <taxon>Mycena</taxon>
    </lineage>
</organism>
<keyword evidence="2" id="KW-0472">Membrane</keyword>
<accession>A0AAD6T6T6</accession>
<name>A0AAD6T6T6_9AGAR</name>
<comment type="caution">
    <text evidence="3">The sequence shown here is derived from an EMBL/GenBank/DDBJ whole genome shotgun (WGS) entry which is preliminary data.</text>
</comment>
<dbReference type="EMBL" id="JARJCM010000024">
    <property type="protein sequence ID" value="KAJ7039956.1"/>
    <property type="molecule type" value="Genomic_DNA"/>
</dbReference>
<dbReference type="AlphaFoldDB" id="A0AAD6T6T6"/>
<gene>
    <name evidence="3" type="ORF">C8F04DRAFT_1084315</name>
</gene>
<evidence type="ECO:0000313" key="3">
    <source>
        <dbReference type="EMBL" id="KAJ7039956.1"/>
    </source>
</evidence>
<feature type="compositionally biased region" description="Low complexity" evidence="1">
    <location>
        <begin position="233"/>
        <end position="247"/>
    </location>
</feature>
<feature type="region of interest" description="Disordered" evidence="1">
    <location>
        <begin position="229"/>
        <end position="254"/>
    </location>
</feature>
<feature type="region of interest" description="Disordered" evidence="1">
    <location>
        <begin position="118"/>
        <end position="174"/>
    </location>
</feature>